<accession>D2EE85</accession>
<organism evidence="1 2">
    <name type="scientific">Candidatus Parvarchaeum acidiphilum ARMAN-4</name>
    <dbReference type="NCBI Taxonomy" id="662760"/>
    <lineage>
        <taxon>Archaea</taxon>
        <taxon>Candidatus Parvarchaeota</taxon>
        <taxon>Candidatus Parvarchaeum</taxon>
    </lineage>
</organism>
<proteinExistence type="predicted"/>
<reference evidence="1 2" key="1">
    <citation type="journal article" date="2010" name="Proc. Natl. Acad. Sci. U.S.A.">
        <title>Enigmatic, ultrasmall, uncultivated Archaea.</title>
        <authorList>
            <person name="Baker B.J."/>
            <person name="Comolli L.R."/>
            <person name="Dick G.J."/>
            <person name="Hauser L.J."/>
            <person name="Hyatt D."/>
            <person name="Dill B.D."/>
            <person name="Land M.L."/>
            <person name="Verberkmoes N.C."/>
            <person name="Hettich R.L."/>
            <person name="Banfield J.F."/>
        </authorList>
    </citation>
    <scope>NUCLEOTIDE SEQUENCE [LARGE SCALE GENOMIC DNA]</scope>
</reference>
<evidence type="ECO:0000313" key="2">
    <source>
        <dbReference type="Proteomes" id="UP000009375"/>
    </source>
</evidence>
<gene>
    <name evidence="1" type="ORF">BJBARM4_0017</name>
</gene>
<dbReference type="EMBL" id="GG730038">
    <property type="protein sequence ID" value="EEZ93340.1"/>
    <property type="molecule type" value="Genomic_DNA"/>
</dbReference>
<protein>
    <submittedName>
        <fullName evidence="1">Uncharacterized protein</fullName>
    </submittedName>
</protein>
<dbReference type="Proteomes" id="UP000009375">
    <property type="component" value="Unassembled WGS sequence"/>
</dbReference>
<sequence>MALVEMMAFLNAGILIVAFALLLVVLSMSVSQINSTSVFANSESLATGIGTRLITSPNCFAYKNTISYYNSSLDATGGPLYSSSYTEPGVVNVNKFIENYFLSCMQYIYFGGSTDIPSLQSDLAAATGVSLTLSDTQDPNKLGPTGSLYLSNYNQFNFGGSFSQVEALIQKYAQTAEYATMALSMGFSLAVMIATGGTLQVNIILAVGQESTTQITPQYALAAIFESENTYTESFPVEIQFTNAQGQPTFQNSGVLQVQITYGIPPYS</sequence>
<name>D2EE85_PARA4</name>
<evidence type="ECO:0000313" key="1">
    <source>
        <dbReference type="EMBL" id="EEZ93340.1"/>
    </source>
</evidence>
<dbReference type="AlphaFoldDB" id="D2EE85"/>